<proteinExistence type="inferred from homology"/>
<sequence length="476" mass="53143">MKKMNHFNKIALSLVVLFMAGCGQSFTDLAPISNANTDNFYNSEADFESAITASMNTLYSVYAPEGPVSYTGELMSDNATLYLIAGAQADKYGIRDYTIQTANVMVYSFWRTFYSALFSVNTVLDKLQEASQLDVEYKKTAEAEMRFLRGLYYFYMVRMWGGVPLVTKAVSAQESYGILRSTEAEVYEQIKADLQFAVENLPLASNVKLVGRPTKGAAQTALGEVYLTLGDKTSATQTLLEVYNSGQYALLPTFAEVWGPDVKNTKESVFEIQYSSANASTGTHSPFYQFFFPNVNLSGFSGVGMNQVTDDLYDEYEAGDPRRDITVALGYQSGATFVEQKFYQKWIHPGATVNGTTLLADNDFMVYRFADVLLMLTEATGDPQYMNEVRDRADLPLWGTSGYPTAKYGTLPLALEHEARMELAGEFKRWFVLKRQNRAVPVLTAKGKPVTEEKLLLPIPDIVRLQNNLITQNDGY</sequence>
<comment type="caution">
    <text evidence="9">The sequence shown here is derived from an EMBL/GenBank/DDBJ whole genome shotgun (WGS) entry which is preliminary data.</text>
</comment>
<comment type="similarity">
    <text evidence="2">Belongs to the SusD family.</text>
</comment>
<dbReference type="RefSeq" id="WP_105722532.1">
    <property type="nucleotide sequence ID" value="NZ_PVBS01000001.1"/>
</dbReference>
<dbReference type="InterPro" id="IPR012944">
    <property type="entry name" value="SusD_RagB_dom"/>
</dbReference>
<feature type="domain" description="RagB/SusD" evidence="7">
    <location>
        <begin position="343"/>
        <end position="437"/>
    </location>
</feature>
<feature type="signal peptide" evidence="6">
    <location>
        <begin position="1"/>
        <end position="27"/>
    </location>
</feature>
<evidence type="ECO:0000256" key="3">
    <source>
        <dbReference type="ARBA" id="ARBA00022729"/>
    </source>
</evidence>
<evidence type="ECO:0000256" key="1">
    <source>
        <dbReference type="ARBA" id="ARBA00004442"/>
    </source>
</evidence>
<dbReference type="InterPro" id="IPR011990">
    <property type="entry name" value="TPR-like_helical_dom_sf"/>
</dbReference>
<dbReference type="Pfam" id="PF07980">
    <property type="entry name" value="SusD_RagB"/>
    <property type="match status" value="1"/>
</dbReference>
<dbReference type="EMBL" id="PVBS01000001">
    <property type="protein sequence ID" value="PRD56076.1"/>
    <property type="molecule type" value="Genomic_DNA"/>
</dbReference>
<evidence type="ECO:0000259" key="8">
    <source>
        <dbReference type="Pfam" id="PF14322"/>
    </source>
</evidence>
<protein>
    <submittedName>
        <fullName evidence="9">RagB/SusD family nutrient uptake outer membrane protein</fullName>
    </submittedName>
</protein>
<evidence type="ECO:0000313" key="9">
    <source>
        <dbReference type="EMBL" id="PRD56076.1"/>
    </source>
</evidence>
<evidence type="ECO:0000256" key="6">
    <source>
        <dbReference type="SAM" id="SignalP"/>
    </source>
</evidence>
<keyword evidence="4" id="KW-0472">Membrane</keyword>
<dbReference type="Pfam" id="PF14322">
    <property type="entry name" value="SusD-like_3"/>
    <property type="match status" value="1"/>
</dbReference>
<name>A0A2S9JS12_9SPHI</name>
<dbReference type="AlphaFoldDB" id="A0A2S9JS12"/>
<comment type="subcellular location">
    <subcellularLocation>
        <location evidence="1">Cell outer membrane</location>
    </subcellularLocation>
</comment>
<dbReference type="PROSITE" id="PS51257">
    <property type="entry name" value="PROKAR_LIPOPROTEIN"/>
    <property type="match status" value="1"/>
</dbReference>
<feature type="chain" id="PRO_5015777273" evidence="6">
    <location>
        <begin position="28"/>
        <end position="476"/>
    </location>
</feature>
<reference evidence="9 10" key="1">
    <citation type="submission" date="2018-02" db="EMBL/GenBank/DDBJ databases">
        <title>The draft genome of Sphingobacterium gobiense H7.</title>
        <authorList>
            <person name="Li L."/>
            <person name="Liu L."/>
            <person name="Zhang X."/>
            <person name="Wang T."/>
            <person name="Liang L."/>
        </authorList>
    </citation>
    <scope>NUCLEOTIDE SEQUENCE [LARGE SCALE GENOMIC DNA]</scope>
    <source>
        <strain evidence="9 10">ACCC 05757</strain>
    </source>
</reference>
<dbReference type="Gene3D" id="1.25.40.390">
    <property type="match status" value="1"/>
</dbReference>
<evidence type="ECO:0000256" key="2">
    <source>
        <dbReference type="ARBA" id="ARBA00006275"/>
    </source>
</evidence>
<accession>A0A2S9JS12</accession>
<feature type="domain" description="SusD-like N-terminal" evidence="8">
    <location>
        <begin position="38"/>
        <end position="227"/>
    </location>
</feature>
<evidence type="ECO:0000256" key="5">
    <source>
        <dbReference type="ARBA" id="ARBA00023237"/>
    </source>
</evidence>
<evidence type="ECO:0000256" key="4">
    <source>
        <dbReference type="ARBA" id="ARBA00023136"/>
    </source>
</evidence>
<dbReference type="SUPFAM" id="SSF48452">
    <property type="entry name" value="TPR-like"/>
    <property type="match status" value="1"/>
</dbReference>
<dbReference type="Proteomes" id="UP000238642">
    <property type="component" value="Unassembled WGS sequence"/>
</dbReference>
<keyword evidence="3 6" id="KW-0732">Signal</keyword>
<dbReference type="GO" id="GO:0009279">
    <property type="term" value="C:cell outer membrane"/>
    <property type="evidence" value="ECO:0007669"/>
    <property type="project" value="UniProtKB-SubCell"/>
</dbReference>
<keyword evidence="5" id="KW-0998">Cell outer membrane</keyword>
<keyword evidence="10" id="KW-1185">Reference proteome</keyword>
<gene>
    <name evidence="9" type="ORF">C5749_01980</name>
</gene>
<organism evidence="9 10">
    <name type="scientific">Sphingobacterium gobiense</name>
    <dbReference type="NCBI Taxonomy" id="1382456"/>
    <lineage>
        <taxon>Bacteria</taxon>
        <taxon>Pseudomonadati</taxon>
        <taxon>Bacteroidota</taxon>
        <taxon>Sphingobacteriia</taxon>
        <taxon>Sphingobacteriales</taxon>
        <taxon>Sphingobacteriaceae</taxon>
        <taxon>Sphingobacterium</taxon>
    </lineage>
</organism>
<dbReference type="InterPro" id="IPR033985">
    <property type="entry name" value="SusD-like_N"/>
</dbReference>
<evidence type="ECO:0000313" key="10">
    <source>
        <dbReference type="Proteomes" id="UP000238642"/>
    </source>
</evidence>
<evidence type="ECO:0000259" key="7">
    <source>
        <dbReference type="Pfam" id="PF07980"/>
    </source>
</evidence>
<dbReference type="OrthoDB" id="993981at2"/>